<gene>
    <name evidence="2" type="ORF">AMORRO_LOCUS1189</name>
</gene>
<comment type="caution">
    <text evidence="2">The sequence shown here is derived from an EMBL/GenBank/DDBJ whole genome shotgun (WGS) entry which is preliminary data.</text>
</comment>
<feature type="non-terminal residue" evidence="2">
    <location>
        <position position="282"/>
    </location>
</feature>
<dbReference type="Proteomes" id="UP000789342">
    <property type="component" value="Unassembled WGS sequence"/>
</dbReference>
<dbReference type="EMBL" id="CAJVPV010000429">
    <property type="protein sequence ID" value="CAG8456699.1"/>
    <property type="molecule type" value="Genomic_DNA"/>
</dbReference>
<name>A0A9N8YXQ9_9GLOM</name>
<dbReference type="OrthoDB" id="2357369at2759"/>
<feature type="region of interest" description="Disordered" evidence="1">
    <location>
        <begin position="206"/>
        <end position="228"/>
    </location>
</feature>
<evidence type="ECO:0000313" key="3">
    <source>
        <dbReference type="Proteomes" id="UP000789342"/>
    </source>
</evidence>
<accession>A0A9N8YXQ9</accession>
<reference evidence="2" key="1">
    <citation type="submission" date="2021-06" db="EMBL/GenBank/DDBJ databases">
        <authorList>
            <person name="Kallberg Y."/>
            <person name="Tangrot J."/>
            <person name="Rosling A."/>
        </authorList>
    </citation>
    <scope>NUCLEOTIDE SEQUENCE</scope>
    <source>
        <strain evidence="2">CL551</strain>
    </source>
</reference>
<dbReference type="AlphaFoldDB" id="A0A9N8YXQ9"/>
<proteinExistence type="predicted"/>
<feature type="compositionally biased region" description="Basic and acidic residues" evidence="1">
    <location>
        <begin position="206"/>
        <end position="216"/>
    </location>
</feature>
<keyword evidence="3" id="KW-1185">Reference proteome</keyword>
<feature type="compositionally biased region" description="Acidic residues" evidence="1">
    <location>
        <begin position="217"/>
        <end position="228"/>
    </location>
</feature>
<evidence type="ECO:0000313" key="2">
    <source>
        <dbReference type="EMBL" id="CAG8456699.1"/>
    </source>
</evidence>
<organism evidence="2 3">
    <name type="scientific">Acaulospora morrowiae</name>
    <dbReference type="NCBI Taxonomy" id="94023"/>
    <lineage>
        <taxon>Eukaryota</taxon>
        <taxon>Fungi</taxon>
        <taxon>Fungi incertae sedis</taxon>
        <taxon>Mucoromycota</taxon>
        <taxon>Glomeromycotina</taxon>
        <taxon>Glomeromycetes</taxon>
        <taxon>Diversisporales</taxon>
        <taxon>Acaulosporaceae</taxon>
        <taxon>Acaulospora</taxon>
    </lineage>
</organism>
<evidence type="ECO:0000256" key="1">
    <source>
        <dbReference type="SAM" id="MobiDB-lite"/>
    </source>
</evidence>
<sequence length="282" mass="32995">MRGFAHLCFLPFHASKSWEETFDYTDSVTQHTETKKYHEHHSAPKYFIGHFINLSDHKNYGIKATLSPTPPPPSHNIHSCLLEHPIYYDLTLQDYARKRQWTLKWVGWWGGDAGWMSSDPNSSVNDNRIKIDQEHESTSEREGKNFEQYVWFRTNRLKANEEAQKHIKKFMPKLEIDKEDLDSAHICLGDMEMVVEVEQEGEDNYKKLGDHDREDELHEEDDDLDEKEDICVASGIDLREQIEESVGEIEDEEQSDNDEMVLFSEKELEKICDRFANDALGT</sequence>
<protein>
    <submittedName>
        <fullName evidence="2">4787_t:CDS:1</fullName>
    </submittedName>
</protein>